<sequence>MGNYRKARERKGYTAQEAATRLGVSITTLGSWENGKTSPTAQRLIQLCKLYECTADELLGIVPFAAA</sequence>
<evidence type="ECO:0000313" key="3">
    <source>
        <dbReference type="EMBL" id="TGY62105.1"/>
    </source>
</evidence>
<dbReference type="SMART" id="SM00530">
    <property type="entry name" value="HTH_XRE"/>
    <property type="match status" value="1"/>
</dbReference>
<dbReference type="GO" id="GO:0003677">
    <property type="term" value="F:DNA binding"/>
    <property type="evidence" value="ECO:0007669"/>
    <property type="project" value="UniProtKB-KW"/>
</dbReference>
<evidence type="ECO:0000256" key="1">
    <source>
        <dbReference type="ARBA" id="ARBA00023125"/>
    </source>
</evidence>
<dbReference type="Proteomes" id="UP000310263">
    <property type="component" value="Unassembled WGS sequence"/>
</dbReference>
<feature type="domain" description="HTH cro/C1-type" evidence="2">
    <location>
        <begin position="5"/>
        <end position="58"/>
    </location>
</feature>
<gene>
    <name evidence="3" type="ORF">E5334_05410</name>
</gene>
<keyword evidence="4" id="KW-1185">Reference proteome</keyword>
<organism evidence="3 4">
    <name type="scientific">Muricaecibacterium torontonense</name>
    <dbReference type="NCBI Taxonomy" id="3032871"/>
    <lineage>
        <taxon>Bacteria</taxon>
        <taxon>Bacillati</taxon>
        <taxon>Actinomycetota</taxon>
        <taxon>Coriobacteriia</taxon>
        <taxon>Coriobacteriales</taxon>
        <taxon>Atopobiaceae</taxon>
        <taxon>Muricaecibacterium</taxon>
    </lineage>
</organism>
<reference evidence="3 4" key="1">
    <citation type="submission" date="2019-04" db="EMBL/GenBank/DDBJ databases">
        <title>Microbes associate with the intestines of laboratory mice.</title>
        <authorList>
            <person name="Navarre W."/>
            <person name="Wong E."/>
            <person name="Huang K."/>
            <person name="Tropini C."/>
            <person name="Ng K."/>
            <person name="Yu B."/>
        </authorList>
    </citation>
    <scope>NUCLEOTIDE SEQUENCE [LARGE SCALE GENOMIC DNA]</scope>
    <source>
        <strain evidence="3 4">NM07_P-09</strain>
    </source>
</reference>
<keyword evidence="1" id="KW-0238">DNA-binding</keyword>
<dbReference type="PROSITE" id="PS50943">
    <property type="entry name" value="HTH_CROC1"/>
    <property type="match status" value="1"/>
</dbReference>
<accession>A0A4S2F096</accession>
<dbReference type="OrthoDB" id="9805856at2"/>
<dbReference type="PANTHER" id="PTHR46558">
    <property type="entry name" value="TRACRIPTIONAL REGULATORY PROTEIN-RELATED-RELATED"/>
    <property type="match status" value="1"/>
</dbReference>
<dbReference type="RefSeq" id="WP_114538707.1">
    <property type="nucleotide sequence ID" value="NZ_SRYE01000003.1"/>
</dbReference>
<name>A0A4S2F096_9ACTN</name>
<dbReference type="SUPFAM" id="SSF47413">
    <property type="entry name" value="lambda repressor-like DNA-binding domains"/>
    <property type="match status" value="1"/>
</dbReference>
<evidence type="ECO:0000259" key="2">
    <source>
        <dbReference type="PROSITE" id="PS50943"/>
    </source>
</evidence>
<dbReference type="AlphaFoldDB" id="A0A4S2F096"/>
<dbReference type="EMBL" id="SRYE01000003">
    <property type="protein sequence ID" value="TGY62105.1"/>
    <property type="molecule type" value="Genomic_DNA"/>
</dbReference>
<dbReference type="CDD" id="cd00093">
    <property type="entry name" value="HTH_XRE"/>
    <property type="match status" value="1"/>
</dbReference>
<dbReference type="Gene3D" id="1.10.260.40">
    <property type="entry name" value="lambda repressor-like DNA-binding domains"/>
    <property type="match status" value="1"/>
</dbReference>
<dbReference type="InterPro" id="IPR010982">
    <property type="entry name" value="Lambda_DNA-bd_dom_sf"/>
</dbReference>
<dbReference type="Pfam" id="PF01381">
    <property type="entry name" value="HTH_3"/>
    <property type="match status" value="1"/>
</dbReference>
<evidence type="ECO:0000313" key="4">
    <source>
        <dbReference type="Proteomes" id="UP000310263"/>
    </source>
</evidence>
<proteinExistence type="predicted"/>
<dbReference type="PANTHER" id="PTHR46558:SF4">
    <property type="entry name" value="DNA-BIDING PHAGE PROTEIN"/>
    <property type="match status" value="1"/>
</dbReference>
<protein>
    <submittedName>
        <fullName evidence="3">XRE family transcriptional regulator</fullName>
    </submittedName>
</protein>
<dbReference type="InterPro" id="IPR001387">
    <property type="entry name" value="Cro/C1-type_HTH"/>
</dbReference>
<comment type="caution">
    <text evidence="3">The sequence shown here is derived from an EMBL/GenBank/DDBJ whole genome shotgun (WGS) entry which is preliminary data.</text>
</comment>